<name>A0ABW3M645_9PSEU</name>
<dbReference type="InterPro" id="IPR024524">
    <property type="entry name" value="DUF3800"/>
</dbReference>
<dbReference type="Pfam" id="PF12686">
    <property type="entry name" value="DUF3800"/>
    <property type="match status" value="1"/>
</dbReference>
<protein>
    <submittedName>
        <fullName evidence="1">DUF3800 domain-containing protein</fullName>
    </submittedName>
</protein>
<evidence type="ECO:0000313" key="2">
    <source>
        <dbReference type="Proteomes" id="UP001597045"/>
    </source>
</evidence>
<accession>A0ABW3M645</accession>
<organism evidence="1 2">
    <name type="scientific">Kibdelosporangium lantanae</name>
    <dbReference type="NCBI Taxonomy" id="1497396"/>
    <lineage>
        <taxon>Bacteria</taxon>
        <taxon>Bacillati</taxon>
        <taxon>Actinomycetota</taxon>
        <taxon>Actinomycetes</taxon>
        <taxon>Pseudonocardiales</taxon>
        <taxon>Pseudonocardiaceae</taxon>
        <taxon>Kibdelosporangium</taxon>
    </lineage>
</organism>
<dbReference type="EMBL" id="JBHTIS010000403">
    <property type="protein sequence ID" value="MFD1045762.1"/>
    <property type="molecule type" value="Genomic_DNA"/>
</dbReference>
<evidence type="ECO:0000313" key="1">
    <source>
        <dbReference type="EMBL" id="MFD1045762.1"/>
    </source>
</evidence>
<comment type="caution">
    <text evidence="1">The sequence shown here is derived from an EMBL/GenBank/DDBJ whole genome shotgun (WGS) entry which is preliminary data.</text>
</comment>
<dbReference type="Proteomes" id="UP001597045">
    <property type="component" value="Unassembled WGS sequence"/>
</dbReference>
<proteinExistence type="predicted"/>
<gene>
    <name evidence="1" type="ORF">ACFQ1S_09405</name>
</gene>
<keyword evidence="2" id="KW-1185">Reference proteome</keyword>
<reference evidence="2" key="1">
    <citation type="journal article" date="2019" name="Int. J. Syst. Evol. Microbiol.">
        <title>The Global Catalogue of Microorganisms (GCM) 10K type strain sequencing project: providing services to taxonomists for standard genome sequencing and annotation.</title>
        <authorList>
            <consortium name="The Broad Institute Genomics Platform"/>
            <consortium name="The Broad Institute Genome Sequencing Center for Infectious Disease"/>
            <person name="Wu L."/>
            <person name="Ma J."/>
        </authorList>
    </citation>
    <scope>NUCLEOTIDE SEQUENCE [LARGE SCALE GENOMIC DNA]</scope>
    <source>
        <strain evidence="2">JCM 31486</strain>
    </source>
</reference>
<sequence length="225" mass="25340">MRLFYVDDSGAPATRTAVFGWVELDADAWYATLQHWLDWRSKLHETVGIPADHELRAIKFIGGRGYPTLDARRAERTEVLRSALVRMSAIPGLGFGAVYARGAATTNYHDLKTRCYHELVRFLDDRLARDGGFGMVVVRGDGTDESYYEAHRALSDDSRCLIEDPLFRSGRDSQWIQMADLVAYAAYMHVARIRGKEAIWSWYNDHLSSAVTGPVPLRVGAVEKS</sequence>